<dbReference type="SUPFAM" id="SSF46689">
    <property type="entry name" value="Homeodomain-like"/>
    <property type="match status" value="2"/>
</dbReference>
<evidence type="ECO:0000313" key="5">
    <source>
        <dbReference type="EMBL" id="SDN91614.1"/>
    </source>
</evidence>
<dbReference type="GO" id="GO:0003700">
    <property type="term" value="F:DNA-binding transcription factor activity"/>
    <property type="evidence" value="ECO:0007669"/>
    <property type="project" value="InterPro"/>
</dbReference>
<accession>A0A1H0FAE7</accession>
<keyword evidence="2 5" id="KW-0238">DNA-binding</keyword>
<dbReference type="GO" id="GO:0043565">
    <property type="term" value="F:sequence-specific DNA binding"/>
    <property type="evidence" value="ECO:0007669"/>
    <property type="project" value="InterPro"/>
</dbReference>
<dbReference type="InterPro" id="IPR018062">
    <property type="entry name" value="HTH_AraC-typ_CS"/>
</dbReference>
<dbReference type="Gene3D" id="3.20.80.10">
    <property type="entry name" value="Regulatory factor, effector binding domain"/>
    <property type="match status" value="1"/>
</dbReference>
<dbReference type="PRINTS" id="PR00032">
    <property type="entry name" value="HTHARAC"/>
</dbReference>
<dbReference type="EMBL" id="FNID01000039">
    <property type="protein sequence ID" value="SDN91614.1"/>
    <property type="molecule type" value="Genomic_DNA"/>
</dbReference>
<dbReference type="OrthoDB" id="9801123at2"/>
<dbReference type="InterPro" id="IPR050959">
    <property type="entry name" value="MarA-like"/>
</dbReference>
<keyword evidence="3" id="KW-0804">Transcription</keyword>
<reference evidence="5 6" key="1">
    <citation type="submission" date="2016-10" db="EMBL/GenBank/DDBJ databases">
        <authorList>
            <person name="de Groot N.N."/>
        </authorList>
    </citation>
    <scope>NUCLEOTIDE SEQUENCE [LARGE SCALE GENOMIC DNA]</scope>
    <source>
        <strain evidence="5 6">CGMCC 1.5012</strain>
    </source>
</reference>
<dbReference type="Gene3D" id="1.10.10.60">
    <property type="entry name" value="Homeodomain-like"/>
    <property type="match status" value="2"/>
</dbReference>
<dbReference type="PROSITE" id="PS01124">
    <property type="entry name" value="HTH_ARAC_FAMILY_2"/>
    <property type="match status" value="1"/>
</dbReference>
<gene>
    <name evidence="5" type="ORF">SAMN05192585_1395</name>
</gene>
<keyword evidence="6" id="KW-1185">Reference proteome</keyword>
<dbReference type="RefSeq" id="WP_092642748.1">
    <property type="nucleotide sequence ID" value="NZ_FNID01000039.1"/>
</dbReference>
<proteinExistence type="predicted"/>
<evidence type="ECO:0000256" key="2">
    <source>
        <dbReference type="ARBA" id="ARBA00023125"/>
    </source>
</evidence>
<evidence type="ECO:0000256" key="1">
    <source>
        <dbReference type="ARBA" id="ARBA00023015"/>
    </source>
</evidence>
<dbReference type="STRING" id="258515.SAMN05192585_1395"/>
<dbReference type="AlphaFoldDB" id="A0A1H0FAE7"/>
<dbReference type="InterPro" id="IPR018060">
    <property type="entry name" value="HTH_AraC"/>
</dbReference>
<dbReference type="PROSITE" id="PS00041">
    <property type="entry name" value="HTH_ARAC_FAMILY_1"/>
    <property type="match status" value="1"/>
</dbReference>
<dbReference type="PANTHER" id="PTHR47504:SF5">
    <property type="entry name" value="RIGHT ORIGIN-BINDING PROTEIN"/>
    <property type="match status" value="1"/>
</dbReference>
<evidence type="ECO:0000256" key="3">
    <source>
        <dbReference type="ARBA" id="ARBA00023163"/>
    </source>
</evidence>
<evidence type="ECO:0000313" key="6">
    <source>
        <dbReference type="Proteomes" id="UP000199182"/>
    </source>
</evidence>
<evidence type="ECO:0000259" key="4">
    <source>
        <dbReference type="PROSITE" id="PS01124"/>
    </source>
</evidence>
<organism evidence="5 6">
    <name type="scientific">Acetanaerobacterium elongatum</name>
    <dbReference type="NCBI Taxonomy" id="258515"/>
    <lineage>
        <taxon>Bacteria</taxon>
        <taxon>Bacillati</taxon>
        <taxon>Bacillota</taxon>
        <taxon>Clostridia</taxon>
        <taxon>Eubacteriales</taxon>
        <taxon>Oscillospiraceae</taxon>
        <taxon>Acetanaerobacterium</taxon>
    </lineage>
</organism>
<dbReference type="PANTHER" id="PTHR47504">
    <property type="entry name" value="RIGHT ORIGIN-BINDING PROTEIN"/>
    <property type="match status" value="1"/>
</dbReference>
<protein>
    <submittedName>
        <fullName evidence="5">AraC-type DNA-binding protein</fullName>
    </submittedName>
</protein>
<dbReference type="InterPro" id="IPR011256">
    <property type="entry name" value="Reg_factor_effector_dom_sf"/>
</dbReference>
<dbReference type="Pfam" id="PF12833">
    <property type="entry name" value="HTH_18"/>
    <property type="match status" value="1"/>
</dbReference>
<dbReference type="SMART" id="SM00342">
    <property type="entry name" value="HTH_ARAC"/>
    <property type="match status" value="1"/>
</dbReference>
<sequence length="286" mass="32776">MNLYVHTINTVVEHIEQNLSEPLTLQSVARQFYLSEYHFGRLFKTITGTSVKQYILGRKLALAAEKIKCTQSSITEVALELGFEYPEVFSRDFKKWFGVSPAAYRNGQNETAPMPKAFIVDRDIMNFQGVLALKETYTYLHEQNLCGICIEVDENADDFYDKLQSAGEGFLTSSQYAGCLKEDYFYTVINCYGDDSGRYSVFYGGEPAHGSRAPHLKIRNIPAGWYVCFSYRGEMLDMLKTFNDDFYKWMSVKEIEPCPNSIGMLTIYDRQDMQNISILVPVKQPK</sequence>
<dbReference type="InterPro" id="IPR020449">
    <property type="entry name" value="Tscrpt_reg_AraC-type_HTH"/>
</dbReference>
<feature type="domain" description="HTH araC/xylS-type" evidence="4">
    <location>
        <begin position="9"/>
        <end position="107"/>
    </location>
</feature>
<dbReference type="Proteomes" id="UP000199182">
    <property type="component" value="Unassembled WGS sequence"/>
</dbReference>
<keyword evidence="1" id="KW-0805">Transcription regulation</keyword>
<dbReference type="InterPro" id="IPR009057">
    <property type="entry name" value="Homeodomain-like_sf"/>
</dbReference>
<name>A0A1H0FAE7_9FIRM</name>